<reference evidence="1" key="1">
    <citation type="submission" date="2016-10" db="EMBL/GenBank/DDBJ databases">
        <title>Sequence of Gallionella enrichment culture.</title>
        <authorList>
            <person name="Poehlein A."/>
            <person name="Muehling M."/>
            <person name="Daniel R."/>
        </authorList>
    </citation>
    <scope>NUCLEOTIDE SEQUENCE</scope>
</reference>
<proteinExistence type="predicted"/>
<dbReference type="AlphaFoldDB" id="A0A1J5PPK1"/>
<sequence>MRAELNDRVNVTLAEFPLTVLLSTAVPSFQFTLTYDRFASASTAFTVIEYAAPVCTLAPLVVPCVSAGG</sequence>
<evidence type="ECO:0000313" key="1">
    <source>
        <dbReference type="EMBL" id="OIQ73409.1"/>
    </source>
</evidence>
<organism evidence="1">
    <name type="scientific">mine drainage metagenome</name>
    <dbReference type="NCBI Taxonomy" id="410659"/>
    <lineage>
        <taxon>unclassified sequences</taxon>
        <taxon>metagenomes</taxon>
        <taxon>ecological metagenomes</taxon>
    </lineage>
</organism>
<gene>
    <name evidence="1" type="ORF">GALL_449540</name>
</gene>
<name>A0A1J5PPK1_9ZZZZ</name>
<protein>
    <submittedName>
        <fullName evidence="1">Uncharacterized protein</fullName>
    </submittedName>
</protein>
<dbReference type="EMBL" id="MLJW01002879">
    <property type="protein sequence ID" value="OIQ73409.1"/>
    <property type="molecule type" value="Genomic_DNA"/>
</dbReference>
<comment type="caution">
    <text evidence="1">The sequence shown here is derived from an EMBL/GenBank/DDBJ whole genome shotgun (WGS) entry which is preliminary data.</text>
</comment>
<accession>A0A1J5PPK1</accession>